<keyword evidence="2" id="KW-0238">DNA-binding</keyword>
<dbReference type="NCBIfam" id="NF008365">
    <property type="entry name" value="PRK11161.1"/>
    <property type="match status" value="1"/>
</dbReference>
<dbReference type="InterPro" id="IPR018490">
    <property type="entry name" value="cNMP-bd_dom_sf"/>
</dbReference>
<keyword evidence="7" id="KW-1185">Reference proteome</keyword>
<dbReference type="PROSITE" id="PS00042">
    <property type="entry name" value="HTH_CRP_1"/>
    <property type="match status" value="1"/>
</dbReference>
<sequence length="234" mass="26158">MVNTISHIHCQNCSMAPLCLPKNLSEGDMARLDTIIQRHKPLHKKDLLVTADAPLRYLYAVRSGSLKSYTLDDHGVEQIIDFHLPGDLVGFDALATGRHRSFTQALETTMLCEIPLNSLDDLSAEMPVLRRELMSMMSSELYTSKQLLGSLNNRAADARLAHFLLGLSQRFADRGLSGKSFRLSMTRADIGNYIGLSVETISRILSRLQHENVLLVENKLVEILAMDRLERLAG</sequence>
<dbReference type="Pfam" id="PF13545">
    <property type="entry name" value="HTH_Crp_2"/>
    <property type="match status" value="1"/>
</dbReference>
<comment type="caution">
    <text evidence="6">The sequence shown here is derived from an EMBL/GenBank/DDBJ whole genome shotgun (WGS) entry which is preliminary data.</text>
</comment>
<dbReference type="PRINTS" id="PR00034">
    <property type="entry name" value="HTHCRP"/>
</dbReference>
<evidence type="ECO:0000313" key="7">
    <source>
        <dbReference type="Proteomes" id="UP000054363"/>
    </source>
</evidence>
<evidence type="ECO:0000256" key="3">
    <source>
        <dbReference type="ARBA" id="ARBA00023163"/>
    </source>
</evidence>
<dbReference type="CDD" id="cd00038">
    <property type="entry name" value="CAP_ED"/>
    <property type="match status" value="1"/>
</dbReference>
<dbReference type="PROSITE" id="PS50042">
    <property type="entry name" value="CNMP_BINDING_3"/>
    <property type="match status" value="1"/>
</dbReference>
<dbReference type="STRING" id="435908.IDSA_09345"/>
<dbReference type="InterPro" id="IPR050397">
    <property type="entry name" value="Env_Response_Regulators"/>
</dbReference>
<evidence type="ECO:0000256" key="1">
    <source>
        <dbReference type="ARBA" id="ARBA00023015"/>
    </source>
</evidence>
<evidence type="ECO:0000259" key="5">
    <source>
        <dbReference type="PROSITE" id="PS51063"/>
    </source>
</evidence>
<organism evidence="6 7">
    <name type="scientific">Pseudidiomarina salinarum</name>
    <dbReference type="NCBI Taxonomy" id="435908"/>
    <lineage>
        <taxon>Bacteria</taxon>
        <taxon>Pseudomonadati</taxon>
        <taxon>Pseudomonadota</taxon>
        <taxon>Gammaproteobacteria</taxon>
        <taxon>Alteromonadales</taxon>
        <taxon>Idiomarinaceae</taxon>
        <taxon>Pseudidiomarina</taxon>
    </lineage>
</organism>
<evidence type="ECO:0000313" key="6">
    <source>
        <dbReference type="EMBL" id="KFZ30717.1"/>
    </source>
</evidence>
<dbReference type="FunFam" id="1.10.10.10:FF:000028">
    <property type="entry name" value="Fumarate/nitrate reduction transcriptional regulator Fnr"/>
    <property type="match status" value="1"/>
</dbReference>
<dbReference type="SUPFAM" id="SSF51206">
    <property type="entry name" value="cAMP-binding domain-like"/>
    <property type="match status" value="1"/>
</dbReference>
<dbReference type="eggNOG" id="COG0664">
    <property type="taxonomic scope" value="Bacteria"/>
</dbReference>
<name>A0A094IU94_9GAMM</name>
<dbReference type="RefSeq" id="WP_034776090.1">
    <property type="nucleotide sequence ID" value="NZ_JPER01000004.1"/>
</dbReference>
<dbReference type="GO" id="GO:0005829">
    <property type="term" value="C:cytosol"/>
    <property type="evidence" value="ECO:0007669"/>
    <property type="project" value="TreeGrafter"/>
</dbReference>
<keyword evidence="3" id="KW-0804">Transcription</keyword>
<dbReference type="InterPro" id="IPR018335">
    <property type="entry name" value="Tscrpt_reg_HTH_Crp-type_CS"/>
</dbReference>
<dbReference type="SMART" id="SM00100">
    <property type="entry name" value="cNMP"/>
    <property type="match status" value="1"/>
</dbReference>
<dbReference type="SUPFAM" id="SSF46785">
    <property type="entry name" value="Winged helix' DNA-binding domain"/>
    <property type="match status" value="1"/>
</dbReference>
<accession>A0A094IU94</accession>
<dbReference type="GO" id="GO:0003700">
    <property type="term" value="F:DNA-binding transcription factor activity"/>
    <property type="evidence" value="ECO:0007669"/>
    <property type="project" value="InterPro"/>
</dbReference>
<reference evidence="6 7" key="1">
    <citation type="submission" date="2014-06" db="EMBL/GenBank/DDBJ databases">
        <title>The draft genome sequence of Idiomarina salinarum ISL-52.</title>
        <authorList>
            <person name="Du J."/>
            <person name="Shao Z."/>
        </authorList>
    </citation>
    <scope>NUCLEOTIDE SEQUENCE [LARGE SCALE GENOMIC DNA]</scope>
    <source>
        <strain evidence="6 7">ISL-52</strain>
    </source>
</reference>
<dbReference type="EMBL" id="JPER01000004">
    <property type="protein sequence ID" value="KFZ30717.1"/>
    <property type="molecule type" value="Genomic_DNA"/>
</dbReference>
<evidence type="ECO:0000256" key="2">
    <source>
        <dbReference type="ARBA" id="ARBA00023125"/>
    </source>
</evidence>
<dbReference type="OrthoDB" id="7643467at2"/>
<dbReference type="InterPro" id="IPR014710">
    <property type="entry name" value="RmlC-like_jellyroll"/>
</dbReference>
<dbReference type="Gene3D" id="1.10.10.10">
    <property type="entry name" value="Winged helix-like DNA-binding domain superfamily/Winged helix DNA-binding domain"/>
    <property type="match status" value="1"/>
</dbReference>
<feature type="domain" description="Cyclic nucleotide-binding" evidence="4">
    <location>
        <begin position="20"/>
        <end position="103"/>
    </location>
</feature>
<dbReference type="PANTHER" id="PTHR24567:SF75">
    <property type="entry name" value="FUMARATE AND NITRATE REDUCTION REGULATORY PROTEIN"/>
    <property type="match status" value="1"/>
</dbReference>
<dbReference type="SMART" id="SM00419">
    <property type="entry name" value="HTH_CRP"/>
    <property type="match status" value="1"/>
</dbReference>
<dbReference type="InterPro" id="IPR012318">
    <property type="entry name" value="HTH_CRP"/>
</dbReference>
<dbReference type="InterPro" id="IPR036388">
    <property type="entry name" value="WH-like_DNA-bd_sf"/>
</dbReference>
<evidence type="ECO:0000259" key="4">
    <source>
        <dbReference type="PROSITE" id="PS50042"/>
    </source>
</evidence>
<dbReference type="CDD" id="cd00092">
    <property type="entry name" value="HTH_CRP"/>
    <property type="match status" value="1"/>
</dbReference>
<dbReference type="PANTHER" id="PTHR24567">
    <property type="entry name" value="CRP FAMILY TRANSCRIPTIONAL REGULATORY PROTEIN"/>
    <property type="match status" value="1"/>
</dbReference>
<feature type="domain" description="HTH crp-type" evidence="5">
    <location>
        <begin position="154"/>
        <end position="227"/>
    </location>
</feature>
<dbReference type="Gene3D" id="2.60.120.10">
    <property type="entry name" value="Jelly Rolls"/>
    <property type="match status" value="1"/>
</dbReference>
<dbReference type="InterPro" id="IPR036390">
    <property type="entry name" value="WH_DNA-bd_sf"/>
</dbReference>
<keyword evidence="1" id="KW-0805">Transcription regulation</keyword>
<proteinExistence type="predicted"/>
<dbReference type="Pfam" id="PF00027">
    <property type="entry name" value="cNMP_binding"/>
    <property type="match status" value="1"/>
</dbReference>
<dbReference type="AlphaFoldDB" id="A0A094IU94"/>
<gene>
    <name evidence="6" type="ORF">IDSA_09345</name>
</gene>
<dbReference type="GO" id="GO:0003677">
    <property type="term" value="F:DNA binding"/>
    <property type="evidence" value="ECO:0007669"/>
    <property type="project" value="UniProtKB-KW"/>
</dbReference>
<dbReference type="Proteomes" id="UP000054363">
    <property type="component" value="Unassembled WGS sequence"/>
</dbReference>
<dbReference type="InterPro" id="IPR000595">
    <property type="entry name" value="cNMP-bd_dom"/>
</dbReference>
<dbReference type="PROSITE" id="PS51063">
    <property type="entry name" value="HTH_CRP_2"/>
    <property type="match status" value="1"/>
</dbReference>
<protein>
    <submittedName>
        <fullName evidence="6">Transcriptional regulator</fullName>
    </submittedName>
</protein>